<comment type="caution">
    <text evidence="1">The sequence shown here is derived from an EMBL/GenBank/DDBJ whole genome shotgun (WGS) entry which is preliminary data.</text>
</comment>
<reference evidence="1" key="1">
    <citation type="submission" date="2021-06" db="EMBL/GenBank/DDBJ databases">
        <authorList>
            <person name="Kallberg Y."/>
            <person name="Tangrot J."/>
            <person name="Rosling A."/>
        </authorList>
    </citation>
    <scope>NUCLEOTIDE SEQUENCE</scope>
    <source>
        <strain evidence="1">BR232B</strain>
    </source>
</reference>
<accession>A0A9N9GZY7</accession>
<dbReference type="OrthoDB" id="2438349at2759"/>
<protein>
    <submittedName>
        <fullName evidence="1">8693_t:CDS:1</fullName>
    </submittedName>
</protein>
<evidence type="ECO:0000313" key="2">
    <source>
        <dbReference type="Proteomes" id="UP000789739"/>
    </source>
</evidence>
<keyword evidence="2" id="KW-1185">Reference proteome</keyword>
<proteinExistence type="predicted"/>
<organism evidence="1 2">
    <name type="scientific">Paraglomus brasilianum</name>
    <dbReference type="NCBI Taxonomy" id="144538"/>
    <lineage>
        <taxon>Eukaryota</taxon>
        <taxon>Fungi</taxon>
        <taxon>Fungi incertae sedis</taxon>
        <taxon>Mucoromycota</taxon>
        <taxon>Glomeromycotina</taxon>
        <taxon>Glomeromycetes</taxon>
        <taxon>Paraglomerales</taxon>
        <taxon>Paraglomeraceae</taxon>
        <taxon>Paraglomus</taxon>
    </lineage>
</organism>
<gene>
    <name evidence="1" type="ORF">PBRASI_LOCUS10057</name>
</gene>
<dbReference type="Proteomes" id="UP000789739">
    <property type="component" value="Unassembled WGS sequence"/>
</dbReference>
<evidence type="ECO:0000313" key="1">
    <source>
        <dbReference type="EMBL" id="CAG8646540.1"/>
    </source>
</evidence>
<name>A0A9N9GZY7_9GLOM</name>
<dbReference type="EMBL" id="CAJVPI010002607">
    <property type="protein sequence ID" value="CAG8646540.1"/>
    <property type="molecule type" value="Genomic_DNA"/>
</dbReference>
<sequence length="178" mass="20616">MPRMSASIPRWVNKVNEVWDNLLHKYPEFPNFPLTEENLPFQIGKKISVKEYKTFLDRNEACGYKFYLNDKKVYIVEMANAEHEAVVEVLSQCFRRPNNGVIRGPIRFTTIQGQITPDIAVQPNNNLVQPAISYPGFPRSDKRGNAHARIICEVGNAQMEYKMRNVDAREIRSLCVWD</sequence>
<dbReference type="AlphaFoldDB" id="A0A9N9GZY7"/>